<feature type="compositionally biased region" description="Basic and acidic residues" evidence="1">
    <location>
        <begin position="432"/>
        <end position="451"/>
    </location>
</feature>
<reference evidence="4" key="1">
    <citation type="submission" date="2020-05" db="UniProtKB">
        <authorList>
            <consortium name="EnsemblMetazoa"/>
        </authorList>
    </citation>
    <scope>IDENTIFICATION</scope>
    <source>
        <strain evidence="4">USDA</strain>
    </source>
</reference>
<dbReference type="OrthoDB" id="8061645at2759"/>
<dbReference type="VEuPathDB" id="VectorBase:SCAU004515"/>
<feature type="transmembrane region" description="Helical" evidence="2">
    <location>
        <begin position="215"/>
        <end position="233"/>
    </location>
</feature>
<feature type="transmembrane region" description="Helical" evidence="2">
    <location>
        <begin position="191"/>
        <end position="208"/>
    </location>
</feature>
<evidence type="ECO:0000313" key="4">
    <source>
        <dbReference type="EnsemblMetazoa" id="SCAU004515-PA"/>
    </source>
</evidence>
<keyword evidence="2" id="KW-0812">Transmembrane</keyword>
<sequence>MVYLFPFTVCEAFAMIQNTKHINMFLFVFALFLIGAAHGNDDPDQGSWIEPDAWSRDHLTISAHAIDKCSCLATDSFQQPNKDTKDNVAFVYYKKLISTLFDRKHMGHDAESQVFKRLLTLSVQLSQLEKLEKLDDPRDLDNLLTEIFEKSRSGVNKYQHCHIETKEASGFKYLIVDILRDLGQLVQTSEIRFLLIVTVAVLCGWFLHKRYRIGLLALFGGSLFIFGYIHTYLECNREMEVNQMIEFTKLANKQSQGNKGPNGVWGIIQRYFSSSESVQEEELLRKSTRLSLGFCRPDHVLIMYFNDIFMKYLEALIGQCTKTLLSLHENLGFPFNIIAGFLLIGLIGFIVKLVFHYTLNPAHWVHLIRPTAQFMPSPHHPLPQNNSNHVPSVDHISGENLKILLKTMNAMNAMPISKQPTNTVSGIEEVRESIEGPAERESAIVQDKETSSKVQDNNNAQKTDCKTNVLLEDLPADS</sequence>
<keyword evidence="5" id="KW-1185">Reference proteome</keyword>
<gene>
    <name evidence="4" type="primary">106083793</name>
</gene>
<evidence type="ECO:0000256" key="1">
    <source>
        <dbReference type="SAM" id="MobiDB-lite"/>
    </source>
</evidence>
<evidence type="ECO:0000256" key="3">
    <source>
        <dbReference type="SAM" id="SignalP"/>
    </source>
</evidence>
<keyword evidence="3" id="KW-0732">Signal</keyword>
<feature type="signal peptide" evidence="3">
    <location>
        <begin position="1"/>
        <end position="39"/>
    </location>
</feature>
<keyword evidence="2" id="KW-0472">Membrane</keyword>
<evidence type="ECO:0008006" key="6">
    <source>
        <dbReference type="Google" id="ProtNLM"/>
    </source>
</evidence>
<feature type="region of interest" description="Disordered" evidence="1">
    <location>
        <begin position="432"/>
        <end position="478"/>
    </location>
</feature>
<keyword evidence="2" id="KW-1133">Transmembrane helix</keyword>
<evidence type="ECO:0000313" key="5">
    <source>
        <dbReference type="Proteomes" id="UP000095300"/>
    </source>
</evidence>
<feature type="chain" id="PRO_5009325946" description="Chloride channel CLIC-like protein 1" evidence="3">
    <location>
        <begin position="40"/>
        <end position="478"/>
    </location>
</feature>
<feature type="transmembrane region" description="Helical" evidence="2">
    <location>
        <begin position="333"/>
        <end position="355"/>
    </location>
</feature>
<protein>
    <recommendedName>
        <fullName evidence="6">Chloride channel CLIC-like protein 1</fullName>
    </recommendedName>
</protein>
<feature type="compositionally biased region" description="Polar residues" evidence="1">
    <location>
        <begin position="452"/>
        <end position="462"/>
    </location>
</feature>
<organism evidence="4 5">
    <name type="scientific">Stomoxys calcitrans</name>
    <name type="common">Stable fly</name>
    <name type="synonym">Conops calcitrans</name>
    <dbReference type="NCBI Taxonomy" id="35570"/>
    <lineage>
        <taxon>Eukaryota</taxon>
        <taxon>Metazoa</taxon>
        <taxon>Ecdysozoa</taxon>
        <taxon>Arthropoda</taxon>
        <taxon>Hexapoda</taxon>
        <taxon>Insecta</taxon>
        <taxon>Pterygota</taxon>
        <taxon>Neoptera</taxon>
        <taxon>Endopterygota</taxon>
        <taxon>Diptera</taxon>
        <taxon>Brachycera</taxon>
        <taxon>Muscomorpha</taxon>
        <taxon>Muscoidea</taxon>
        <taxon>Muscidae</taxon>
        <taxon>Stomoxys</taxon>
    </lineage>
</organism>
<proteinExistence type="predicted"/>
<name>A0A1I8P3L1_STOCA</name>
<accession>A0A1I8P3L1</accession>
<evidence type="ECO:0000256" key="2">
    <source>
        <dbReference type="SAM" id="Phobius"/>
    </source>
</evidence>
<dbReference type="KEGG" id="scac:106083793"/>
<dbReference type="EnsemblMetazoa" id="SCAU004515-RA">
    <property type="protein sequence ID" value="SCAU004515-PA"/>
    <property type="gene ID" value="SCAU004515"/>
</dbReference>
<dbReference type="Proteomes" id="UP000095300">
    <property type="component" value="Unassembled WGS sequence"/>
</dbReference>
<dbReference type="AlphaFoldDB" id="A0A1I8P3L1"/>